<gene>
    <name evidence="6" type="ORF">ACFQGU_15430</name>
</gene>
<keyword evidence="2" id="KW-0479">Metal-binding</keyword>
<comment type="similarity">
    <text evidence="1">Belongs to the metallo-beta-lactamase superfamily.</text>
</comment>
<evidence type="ECO:0000256" key="2">
    <source>
        <dbReference type="ARBA" id="ARBA00022723"/>
    </source>
</evidence>
<dbReference type="Proteomes" id="UP001596138">
    <property type="component" value="Unassembled WGS sequence"/>
</dbReference>
<dbReference type="PANTHER" id="PTHR42978:SF6">
    <property type="entry name" value="QUORUM-QUENCHING LACTONASE YTNP-RELATED"/>
    <property type="match status" value="1"/>
</dbReference>
<dbReference type="Gene3D" id="3.60.15.10">
    <property type="entry name" value="Ribonuclease Z/Hydroxyacylglutathione hydrolase-like"/>
    <property type="match status" value="1"/>
</dbReference>
<name>A0ABW1T4N4_9ACTN</name>
<feature type="domain" description="Metallo-beta-lactamase" evidence="5">
    <location>
        <begin position="48"/>
        <end position="259"/>
    </location>
</feature>
<dbReference type="InterPro" id="IPR051013">
    <property type="entry name" value="MBL_superfamily_lactonases"/>
</dbReference>
<protein>
    <submittedName>
        <fullName evidence="6">MBL fold metallo-hydrolase</fullName>
    </submittedName>
</protein>
<keyword evidence="4" id="KW-0862">Zinc</keyword>
<dbReference type="CDD" id="cd07720">
    <property type="entry name" value="OPHC2-like_MBL-fold"/>
    <property type="match status" value="1"/>
</dbReference>
<dbReference type="SMART" id="SM00849">
    <property type="entry name" value="Lactamase_B"/>
    <property type="match status" value="1"/>
</dbReference>
<evidence type="ECO:0000256" key="4">
    <source>
        <dbReference type="ARBA" id="ARBA00022833"/>
    </source>
</evidence>
<comment type="caution">
    <text evidence="6">The sequence shown here is derived from an EMBL/GenBank/DDBJ whole genome shotgun (WGS) entry which is preliminary data.</text>
</comment>
<dbReference type="InterPro" id="IPR036866">
    <property type="entry name" value="RibonucZ/Hydroxyglut_hydro"/>
</dbReference>
<dbReference type="Pfam" id="PF00753">
    <property type="entry name" value="Lactamase_B"/>
    <property type="match status" value="1"/>
</dbReference>
<dbReference type="PANTHER" id="PTHR42978">
    <property type="entry name" value="QUORUM-QUENCHING LACTONASE YTNP-RELATED-RELATED"/>
    <property type="match status" value="1"/>
</dbReference>
<dbReference type="RefSeq" id="WP_386768409.1">
    <property type="nucleotide sequence ID" value="NZ_JBHSTI010000009.1"/>
</dbReference>
<evidence type="ECO:0000256" key="3">
    <source>
        <dbReference type="ARBA" id="ARBA00022801"/>
    </source>
</evidence>
<dbReference type="SUPFAM" id="SSF56281">
    <property type="entry name" value="Metallo-hydrolase/oxidoreductase"/>
    <property type="match status" value="1"/>
</dbReference>
<evidence type="ECO:0000259" key="5">
    <source>
        <dbReference type="SMART" id="SM00849"/>
    </source>
</evidence>
<accession>A0ABW1T4N4</accession>
<dbReference type="EMBL" id="JBHSTI010000009">
    <property type="protein sequence ID" value="MFC6239270.1"/>
    <property type="molecule type" value="Genomic_DNA"/>
</dbReference>
<proteinExistence type="inferred from homology"/>
<organism evidence="6 7">
    <name type="scientific">Longivirga aurantiaca</name>
    <dbReference type="NCBI Taxonomy" id="1837743"/>
    <lineage>
        <taxon>Bacteria</taxon>
        <taxon>Bacillati</taxon>
        <taxon>Actinomycetota</taxon>
        <taxon>Actinomycetes</taxon>
        <taxon>Sporichthyales</taxon>
        <taxon>Sporichthyaceae</taxon>
        <taxon>Longivirga</taxon>
    </lineage>
</organism>
<reference evidence="7" key="1">
    <citation type="journal article" date="2019" name="Int. J. Syst. Evol. Microbiol.">
        <title>The Global Catalogue of Microorganisms (GCM) 10K type strain sequencing project: providing services to taxonomists for standard genome sequencing and annotation.</title>
        <authorList>
            <consortium name="The Broad Institute Genomics Platform"/>
            <consortium name="The Broad Institute Genome Sequencing Center for Infectious Disease"/>
            <person name="Wu L."/>
            <person name="Ma J."/>
        </authorList>
    </citation>
    <scope>NUCLEOTIDE SEQUENCE [LARGE SCALE GENOMIC DNA]</scope>
    <source>
        <strain evidence="7">CGMCC 4.7317</strain>
    </source>
</reference>
<evidence type="ECO:0000313" key="7">
    <source>
        <dbReference type="Proteomes" id="UP001596138"/>
    </source>
</evidence>
<keyword evidence="3" id="KW-0378">Hydrolase</keyword>
<evidence type="ECO:0000256" key="1">
    <source>
        <dbReference type="ARBA" id="ARBA00007749"/>
    </source>
</evidence>
<keyword evidence="7" id="KW-1185">Reference proteome</keyword>
<sequence>MKIGNASIDAVLDGEFALDRSIPYPGIDPDRWTGYESLLRDGTQVVNQLGGYLVRTDDHIALVDLGFGPTQVPTWTSGKFLDSLAALGVKPEDVTEVFLTHLHFDHIGWAAVNGDPVFPNATHRCHARDWEYFTGPDFEDNPMMFGPEAGLDQWPQDMLTRDKLGAIEHLLERWDGTAELAHGISVIEYPGHTPGTTAIKVTAQGESAMLIGDIAHHQAELVEPDFHFIVDMSPEESAASQSSLLVQLEQTGMPVAGAHFQDFQWGRVVRGGTGYAWAPIDAASA</sequence>
<dbReference type="InterPro" id="IPR001279">
    <property type="entry name" value="Metallo-B-lactamas"/>
</dbReference>
<evidence type="ECO:0000313" key="6">
    <source>
        <dbReference type="EMBL" id="MFC6239270.1"/>
    </source>
</evidence>